<dbReference type="InParanoid" id="A0A1B6Q4R5"/>
<dbReference type="AlphaFoldDB" id="A0A1B6Q4R5"/>
<accession>A0A1B6Q4R5</accession>
<protein>
    <submittedName>
        <fullName evidence="1">Uncharacterized protein</fullName>
    </submittedName>
</protein>
<keyword evidence="2" id="KW-1185">Reference proteome</keyword>
<organism evidence="1 2">
    <name type="scientific">Sorghum bicolor</name>
    <name type="common">Sorghum</name>
    <name type="synonym">Sorghum vulgare</name>
    <dbReference type="NCBI Taxonomy" id="4558"/>
    <lineage>
        <taxon>Eukaryota</taxon>
        <taxon>Viridiplantae</taxon>
        <taxon>Streptophyta</taxon>
        <taxon>Embryophyta</taxon>
        <taxon>Tracheophyta</taxon>
        <taxon>Spermatophyta</taxon>
        <taxon>Magnoliopsida</taxon>
        <taxon>Liliopsida</taxon>
        <taxon>Poales</taxon>
        <taxon>Poaceae</taxon>
        <taxon>PACMAD clade</taxon>
        <taxon>Panicoideae</taxon>
        <taxon>Andropogonodae</taxon>
        <taxon>Andropogoneae</taxon>
        <taxon>Sorghinae</taxon>
        <taxon>Sorghum</taxon>
    </lineage>
</organism>
<evidence type="ECO:0000313" key="1">
    <source>
        <dbReference type="EMBL" id="KXG32919.1"/>
    </source>
</evidence>
<dbReference type="Gramene" id="KXG32919">
    <property type="protein sequence ID" value="KXG32919"/>
    <property type="gene ID" value="SORBI_3003G224900"/>
</dbReference>
<dbReference type="EMBL" id="CM000762">
    <property type="protein sequence ID" value="KXG32919.1"/>
    <property type="molecule type" value="Genomic_DNA"/>
</dbReference>
<reference evidence="1 2" key="1">
    <citation type="journal article" date="2009" name="Nature">
        <title>The Sorghum bicolor genome and the diversification of grasses.</title>
        <authorList>
            <person name="Paterson A.H."/>
            <person name="Bowers J.E."/>
            <person name="Bruggmann R."/>
            <person name="Dubchak I."/>
            <person name="Grimwood J."/>
            <person name="Gundlach H."/>
            <person name="Haberer G."/>
            <person name="Hellsten U."/>
            <person name="Mitros T."/>
            <person name="Poliakov A."/>
            <person name="Schmutz J."/>
            <person name="Spannagl M."/>
            <person name="Tang H."/>
            <person name="Wang X."/>
            <person name="Wicker T."/>
            <person name="Bharti A.K."/>
            <person name="Chapman J."/>
            <person name="Feltus F.A."/>
            <person name="Gowik U."/>
            <person name="Grigoriev I.V."/>
            <person name="Lyons E."/>
            <person name="Maher C.A."/>
            <person name="Martis M."/>
            <person name="Narechania A."/>
            <person name="Otillar R.P."/>
            <person name="Penning B.W."/>
            <person name="Salamov A.A."/>
            <person name="Wang Y."/>
            <person name="Zhang L."/>
            <person name="Carpita N.C."/>
            <person name="Freeling M."/>
            <person name="Gingle A.R."/>
            <person name="Hash C.T."/>
            <person name="Keller B."/>
            <person name="Klein P."/>
            <person name="Kresovich S."/>
            <person name="McCann M.C."/>
            <person name="Ming R."/>
            <person name="Peterson D.G."/>
            <person name="Mehboob-ur-Rahman"/>
            <person name="Ware D."/>
            <person name="Westhoff P."/>
            <person name="Mayer K.F."/>
            <person name="Messing J."/>
            <person name="Rokhsar D.S."/>
        </authorList>
    </citation>
    <scope>NUCLEOTIDE SEQUENCE [LARGE SCALE GENOMIC DNA]</scope>
    <source>
        <strain evidence="2">cv. BTx623</strain>
    </source>
</reference>
<gene>
    <name evidence="1" type="ORF">SORBI_3003G224900</name>
</gene>
<evidence type="ECO:0000313" key="2">
    <source>
        <dbReference type="Proteomes" id="UP000000768"/>
    </source>
</evidence>
<proteinExistence type="predicted"/>
<reference evidence="2" key="3">
    <citation type="journal article" date="2018" name="Plant J.">
        <title>The Sorghum bicolor reference genome: improved assembly, gene annotations, a transcriptome atlas, and signatures of genome organization.</title>
        <authorList>
            <person name="McCormick R.F."/>
            <person name="Truong S.K."/>
            <person name="Sreedasyam A."/>
            <person name="Jenkins J."/>
            <person name="Shu S."/>
            <person name="Sims D."/>
            <person name="Kennedy M."/>
            <person name="Amirebrahimi M."/>
            <person name="Weers B.D."/>
            <person name="McKinley B."/>
            <person name="Mattison A."/>
            <person name="Morishige D.T."/>
            <person name="Grimwood J."/>
            <person name="Schmutz J."/>
            <person name="Mullet J.E."/>
        </authorList>
    </citation>
    <scope>NUCLEOTIDE SEQUENCE [LARGE SCALE GENOMIC DNA]</scope>
    <source>
        <strain evidence="2">cv. BTx623</strain>
    </source>
</reference>
<sequence>MAPSADAPLRPLRLKWTGRRAACVTRDGARKPRALRGSSPLFLRCLPSSHQPTQGDEGDRGGIQIARLIAKAPEWTWSAIATMEMSLSGTITVMGKQGAAMEMSLSGTVRVMGSWFIGLDVEEHSCSWPVHAGKAELEDGSCVAAGGTGELTGF</sequence>
<dbReference type="Proteomes" id="UP000000768">
    <property type="component" value="Chromosome 3"/>
</dbReference>
<dbReference type="EMBL" id="CM000762">
    <property type="protein sequence ID" value="KXG32918.1"/>
    <property type="molecule type" value="Genomic_DNA"/>
</dbReference>
<dbReference type="Gramene" id="KXG32918">
    <property type="protein sequence ID" value="KXG32918"/>
    <property type="gene ID" value="SORBI_3003G224900"/>
</dbReference>
<reference evidence="1" key="2">
    <citation type="submission" date="2017-02" db="EMBL/GenBank/DDBJ databases">
        <title>WGS assembly of Sorghum bicolor.</title>
        <authorList>
            <person name="Paterson A."/>
            <person name="Mullet J."/>
            <person name="Bowers J."/>
            <person name="Bruggmann R."/>
            <person name="Dubchak I."/>
            <person name="Grimwood J."/>
            <person name="Gundlach H."/>
            <person name="Haberer G."/>
            <person name="Hellsten U."/>
            <person name="Mitros T."/>
            <person name="Poliakov A."/>
            <person name="Schmutz J."/>
            <person name="Spannagl M."/>
            <person name="Tang H."/>
            <person name="Wang X."/>
            <person name="Wicker T."/>
            <person name="Bharti A."/>
            <person name="Chapman J."/>
            <person name="Feltus F."/>
            <person name="Gowik U."/>
            <person name="Grigoriev I."/>
            <person name="Lyons E."/>
            <person name="Maher C."/>
            <person name="Martis M."/>
            <person name="Narechania A."/>
            <person name="Otillar R."/>
            <person name="Penning B."/>
            <person name="Salamov A."/>
            <person name="Wang Y."/>
            <person name="Zhang L."/>
            <person name="Carpita N."/>
            <person name="Freeling M."/>
            <person name="Gingle A."/>
            <person name="Hash C."/>
            <person name="Keller B."/>
            <person name="Klein P."/>
            <person name="Kresovich S."/>
            <person name="Mccann M."/>
            <person name="Ming R."/>
            <person name="Peterson D."/>
            <person name="Rahman M."/>
            <person name="Ware D."/>
            <person name="Westhoff P."/>
            <person name="Mayer K."/>
            <person name="Messing J."/>
            <person name="Sims D."/>
            <person name="Jenkins J."/>
            <person name="Shu S."/>
            <person name="Rokhsar D."/>
        </authorList>
    </citation>
    <scope>NUCLEOTIDE SEQUENCE</scope>
</reference>
<name>A0A1B6Q4R5_SORBI</name>